<feature type="domain" description="Bacteriophage T5 Orf172 DNA-binding" evidence="1">
    <location>
        <begin position="107"/>
        <end position="179"/>
    </location>
</feature>
<dbReference type="RefSeq" id="WP_380096492.1">
    <property type="nucleotide sequence ID" value="NZ_JBHRYD010000005.1"/>
</dbReference>
<dbReference type="Pfam" id="PF10544">
    <property type="entry name" value="T5orf172"/>
    <property type="match status" value="1"/>
</dbReference>
<organism evidence="2 3">
    <name type="scientific">Devosia honganensis</name>
    <dbReference type="NCBI Taxonomy" id="1610527"/>
    <lineage>
        <taxon>Bacteria</taxon>
        <taxon>Pseudomonadati</taxon>
        <taxon>Pseudomonadota</taxon>
        <taxon>Alphaproteobacteria</taxon>
        <taxon>Hyphomicrobiales</taxon>
        <taxon>Devosiaceae</taxon>
        <taxon>Devosia</taxon>
    </lineage>
</organism>
<name>A0ABV7X2I2_9HYPH</name>
<keyword evidence="3" id="KW-1185">Reference proteome</keyword>
<dbReference type="EMBL" id="JBHRYD010000005">
    <property type="protein sequence ID" value="MFC3704764.1"/>
    <property type="molecule type" value="Genomic_DNA"/>
</dbReference>
<comment type="caution">
    <text evidence="2">The sequence shown here is derived from an EMBL/GenBank/DDBJ whole genome shotgun (WGS) entry which is preliminary data.</text>
</comment>
<gene>
    <name evidence="2" type="ORF">ACFOOL_08345</name>
</gene>
<proteinExistence type="predicted"/>
<dbReference type="Proteomes" id="UP001595613">
    <property type="component" value="Unassembled WGS sequence"/>
</dbReference>
<reference evidence="3" key="1">
    <citation type="journal article" date="2019" name="Int. J. Syst. Evol. Microbiol.">
        <title>The Global Catalogue of Microorganisms (GCM) 10K type strain sequencing project: providing services to taxonomists for standard genome sequencing and annotation.</title>
        <authorList>
            <consortium name="The Broad Institute Genomics Platform"/>
            <consortium name="The Broad Institute Genome Sequencing Center for Infectious Disease"/>
            <person name="Wu L."/>
            <person name="Ma J."/>
        </authorList>
    </citation>
    <scope>NUCLEOTIDE SEQUENCE [LARGE SCALE GENOMIC DNA]</scope>
    <source>
        <strain evidence="3">KCTC 42281</strain>
    </source>
</reference>
<protein>
    <submittedName>
        <fullName evidence="2">GIY-YIG nuclease family protein</fullName>
    </submittedName>
</protein>
<accession>A0ABV7X2I2</accession>
<evidence type="ECO:0000313" key="3">
    <source>
        <dbReference type="Proteomes" id="UP001595613"/>
    </source>
</evidence>
<evidence type="ECO:0000313" key="2">
    <source>
        <dbReference type="EMBL" id="MFC3704764.1"/>
    </source>
</evidence>
<dbReference type="InterPro" id="IPR018306">
    <property type="entry name" value="Phage_T5_Orf172_DNA-bd"/>
</dbReference>
<evidence type="ECO:0000259" key="1">
    <source>
        <dbReference type="Pfam" id="PF10544"/>
    </source>
</evidence>
<sequence length="200" mass="21595">MLASFRNPAGIALRLRNFGRHDPAAPPGRDAGLRPGGAVDLQVWREFGGKPAALANEVARIRRSISPDDWNVDVRSSRGPAPAFGPRISTVVDGRTGVYLLLVDGPICVLAPQVEVDGRALVKIGRTHDLDRRMAELTGGLPPCATIRYVPISLRVFSSGADAHRFEQRLLRICDQKGWSLGGEFAYASLDALKTEFVGA</sequence>